<feature type="domain" description="Lysozyme inhibitor LprI-like N-terminal" evidence="2">
    <location>
        <begin position="50"/>
        <end position="128"/>
    </location>
</feature>
<dbReference type="AlphaFoldDB" id="A0A1N6HC44"/>
<dbReference type="EMBL" id="FSRU01000001">
    <property type="protein sequence ID" value="SIO17267.1"/>
    <property type="molecule type" value="Genomic_DNA"/>
</dbReference>
<evidence type="ECO:0000313" key="4">
    <source>
        <dbReference type="Proteomes" id="UP000185151"/>
    </source>
</evidence>
<feature type="chain" id="PRO_5012161600" evidence="1">
    <location>
        <begin position="20"/>
        <end position="145"/>
    </location>
</feature>
<reference evidence="3 4" key="1">
    <citation type="submission" date="2016-11" db="EMBL/GenBank/DDBJ databases">
        <authorList>
            <person name="Jaros S."/>
            <person name="Januszkiewicz K."/>
            <person name="Wedrychowicz H."/>
        </authorList>
    </citation>
    <scope>NUCLEOTIDE SEQUENCE [LARGE SCALE GENOMIC DNA]</scope>
    <source>
        <strain evidence="3 4">GAS95</strain>
    </source>
</reference>
<dbReference type="OrthoDB" id="9103972at2"/>
<dbReference type="RefSeq" id="WP_074294743.1">
    <property type="nucleotide sequence ID" value="NZ_FSRU01000001.1"/>
</dbReference>
<evidence type="ECO:0000259" key="2">
    <source>
        <dbReference type="Pfam" id="PF07007"/>
    </source>
</evidence>
<evidence type="ECO:0000313" key="3">
    <source>
        <dbReference type="EMBL" id="SIO17267.1"/>
    </source>
</evidence>
<organism evidence="3 4">
    <name type="scientific">Paraburkholderia phenazinium</name>
    <dbReference type="NCBI Taxonomy" id="60549"/>
    <lineage>
        <taxon>Bacteria</taxon>
        <taxon>Pseudomonadati</taxon>
        <taxon>Pseudomonadota</taxon>
        <taxon>Betaproteobacteria</taxon>
        <taxon>Burkholderiales</taxon>
        <taxon>Burkholderiaceae</taxon>
        <taxon>Paraburkholderia</taxon>
    </lineage>
</organism>
<dbReference type="Gene3D" id="1.20.1270.180">
    <property type="match status" value="1"/>
</dbReference>
<dbReference type="Pfam" id="PF07007">
    <property type="entry name" value="LprI"/>
    <property type="match status" value="1"/>
</dbReference>
<feature type="signal peptide" evidence="1">
    <location>
        <begin position="1"/>
        <end position="19"/>
    </location>
</feature>
<dbReference type="Proteomes" id="UP000185151">
    <property type="component" value="Unassembled WGS sequence"/>
</dbReference>
<accession>A0A1N6HC44</accession>
<sequence length="145" mass="15779">MKKYLAIPVVLLACGFAHAQGNSQTPSPYSKEYAACIAKAGPPGFYDQSAASNCDVAEIKFQKKRINTAYNKILKLWQDNPDAIARLNNAQKAWVQWRDETYGLLSEDGGMNGQVVYIVSSSFMLKSLADQANLLEGILSANGGD</sequence>
<name>A0A1N6HC44_9BURK</name>
<keyword evidence="4" id="KW-1185">Reference proteome</keyword>
<gene>
    <name evidence="3" type="ORF">SAMN05444165_1282</name>
</gene>
<evidence type="ECO:0000256" key="1">
    <source>
        <dbReference type="SAM" id="SignalP"/>
    </source>
</evidence>
<dbReference type="InterPro" id="IPR009739">
    <property type="entry name" value="LprI-like_N"/>
</dbReference>
<proteinExistence type="predicted"/>
<keyword evidence="1" id="KW-0732">Signal</keyword>
<protein>
    <submittedName>
        <fullName evidence="3">Uncharacterized conserved protein YecT, DUF1311 family</fullName>
    </submittedName>
</protein>